<feature type="region of interest" description="Disordered" evidence="1">
    <location>
        <begin position="144"/>
        <end position="239"/>
    </location>
</feature>
<reference evidence="3 4" key="2">
    <citation type="submission" date="2019-01" db="EMBL/GenBank/DDBJ databases">
        <title>The decoding of complex shrimp genome reveals the adaptation for benthos swimmer, frequently molting mechanism and breeding impact on genome.</title>
        <authorList>
            <person name="Sun Y."/>
            <person name="Gao Y."/>
            <person name="Yu Y."/>
        </authorList>
    </citation>
    <scope>NUCLEOTIDE SEQUENCE [LARGE SCALE GENOMIC DNA]</scope>
    <source>
        <tissue evidence="3">Muscle</tissue>
    </source>
</reference>
<keyword evidence="4" id="KW-1185">Reference proteome</keyword>
<dbReference type="OrthoDB" id="1919336at2759"/>
<evidence type="ECO:0000256" key="1">
    <source>
        <dbReference type="SAM" id="MobiDB-lite"/>
    </source>
</evidence>
<reference evidence="3 4" key="1">
    <citation type="submission" date="2018-04" db="EMBL/GenBank/DDBJ databases">
        <authorList>
            <person name="Zhang X."/>
            <person name="Yuan J."/>
            <person name="Li F."/>
            <person name="Xiang J."/>
        </authorList>
    </citation>
    <scope>NUCLEOTIDE SEQUENCE [LARGE SCALE GENOMIC DNA]</scope>
    <source>
        <tissue evidence="3">Muscle</tissue>
    </source>
</reference>
<name>A0A423U4V9_PENVA</name>
<dbReference type="EMBL" id="QCYY01000638">
    <property type="protein sequence ID" value="ROT83743.1"/>
    <property type="molecule type" value="Genomic_DNA"/>
</dbReference>
<accession>A0A423U4V9</accession>
<protein>
    <recommendedName>
        <fullName evidence="2">Myb-like domain-containing protein</fullName>
    </recommendedName>
</protein>
<proteinExistence type="predicted"/>
<dbReference type="Proteomes" id="UP000283509">
    <property type="component" value="Unassembled WGS sequence"/>
</dbReference>
<dbReference type="CDD" id="cd00167">
    <property type="entry name" value="SANT"/>
    <property type="match status" value="1"/>
</dbReference>
<evidence type="ECO:0000313" key="3">
    <source>
        <dbReference type="EMBL" id="ROT83743.1"/>
    </source>
</evidence>
<evidence type="ECO:0000259" key="2">
    <source>
        <dbReference type="PROSITE" id="PS50090"/>
    </source>
</evidence>
<dbReference type="InterPro" id="IPR001005">
    <property type="entry name" value="SANT/Myb"/>
</dbReference>
<comment type="caution">
    <text evidence="3">The sequence shown here is derived from an EMBL/GenBank/DDBJ whole genome shotgun (WGS) entry which is preliminary data.</text>
</comment>
<evidence type="ECO:0000313" key="4">
    <source>
        <dbReference type="Proteomes" id="UP000283509"/>
    </source>
</evidence>
<gene>
    <name evidence="3" type="ORF">C7M84_023072</name>
</gene>
<sequence length="327" mass="36810">MPPTLPLLRLTPPSHSSVSLLPPTPPSHSSLSFLPLLNLIPPTPLSHSSLPLLCLTPPSTPLSHSSPLIPPTPASHYCHSPSHSSLSFLPLLPFITATPPTPPSYYCHSSYSSLSFLPLSHSSTFILLLIFLFLFPFSFPSPLPSSSSKEEVSIATEESETERTLVKKKKKKKHKKDGHDESLNDSENLTDSQKSPKKRTHPSEVKSSPKKIKKERKEAVVDEDDEEKEPINANEAEPLDLWTPEEKLMLISRMQEKLQPNDKISYRRRLAGPKWNWKDIAFDNKSAKECEEQFHEIIESINKIKTLEQILTEAEQLTRSGGLRRRI</sequence>
<feature type="domain" description="Myb-like" evidence="2">
    <location>
        <begin position="242"/>
        <end position="298"/>
    </location>
</feature>
<feature type="compositionally biased region" description="Basic residues" evidence="1">
    <location>
        <begin position="166"/>
        <end position="176"/>
    </location>
</feature>
<dbReference type="AlphaFoldDB" id="A0A423U4V9"/>
<dbReference type="PROSITE" id="PS50090">
    <property type="entry name" value="MYB_LIKE"/>
    <property type="match status" value="1"/>
</dbReference>
<organism evidence="3 4">
    <name type="scientific">Penaeus vannamei</name>
    <name type="common">Whiteleg shrimp</name>
    <name type="synonym">Litopenaeus vannamei</name>
    <dbReference type="NCBI Taxonomy" id="6689"/>
    <lineage>
        <taxon>Eukaryota</taxon>
        <taxon>Metazoa</taxon>
        <taxon>Ecdysozoa</taxon>
        <taxon>Arthropoda</taxon>
        <taxon>Crustacea</taxon>
        <taxon>Multicrustacea</taxon>
        <taxon>Malacostraca</taxon>
        <taxon>Eumalacostraca</taxon>
        <taxon>Eucarida</taxon>
        <taxon>Decapoda</taxon>
        <taxon>Dendrobranchiata</taxon>
        <taxon>Penaeoidea</taxon>
        <taxon>Penaeidae</taxon>
        <taxon>Penaeus</taxon>
    </lineage>
</organism>